<evidence type="ECO:0000313" key="1">
    <source>
        <dbReference type="EnsemblPlants" id="ONIVA10G15820.1"/>
    </source>
</evidence>
<protein>
    <submittedName>
        <fullName evidence="1">Uncharacterized protein</fullName>
    </submittedName>
</protein>
<dbReference type="AlphaFoldDB" id="A0A0E0IUG5"/>
<dbReference type="Gramene" id="ONIVA10G15820.1">
    <property type="protein sequence ID" value="ONIVA10G15820.1"/>
    <property type="gene ID" value="ONIVA10G15820"/>
</dbReference>
<reference evidence="1" key="1">
    <citation type="submission" date="2015-04" db="UniProtKB">
        <authorList>
            <consortium name="EnsemblPlants"/>
        </authorList>
    </citation>
    <scope>IDENTIFICATION</scope>
    <source>
        <strain evidence="1">SL10</strain>
    </source>
</reference>
<accession>A0A0E0IUG5</accession>
<keyword evidence="2" id="KW-1185">Reference proteome</keyword>
<proteinExistence type="predicted"/>
<sequence length="152" mass="16945">MKGTMQGVDCLPRVPHSWSMVGKRLTGDKVAVRTGFVPERIGDQSASNTETILIWFRLVTTMFKMLPVRLKVETLVSASLEKRQPASWKSEQESLARVCVQCYDSDRRACSPSVPAPHMAMVVDDAPSAPATTTHHQWPRCSYKLRPCCAIV</sequence>
<dbReference type="Proteomes" id="UP000006591">
    <property type="component" value="Chromosome 10"/>
</dbReference>
<dbReference type="HOGENOM" id="CLU_1725218_0_0_1"/>
<name>A0A0E0IUG5_ORYNI</name>
<evidence type="ECO:0000313" key="2">
    <source>
        <dbReference type="Proteomes" id="UP000006591"/>
    </source>
</evidence>
<organism evidence="1">
    <name type="scientific">Oryza nivara</name>
    <name type="common">Indian wild rice</name>
    <name type="synonym">Oryza sativa f. spontanea</name>
    <dbReference type="NCBI Taxonomy" id="4536"/>
    <lineage>
        <taxon>Eukaryota</taxon>
        <taxon>Viridiplantae</taxon>
        <taxon>Streptophyta</taxon>
        <taxon>Embryophyta</taxon>
        <taxon>Tracheophyta</taxon>
        <taxon>Spermatophyta</taxon>
        <taxon>Magnoliopsida</taxon>
        <taxon>Liliopsida</taxon>
        <taxon>Poales</taxon>
        <taxon>Poaceae</taxon>
        <taxon>BOP clade</taxon>
        <taxon>Oryzoideae</taxon>
        <taxon>Oryzeae</taxon>
        <taxon>Oryzinae</taxon>
        <taxon>Oryza</taxon>
    </lineage>
</organism>
<dbReference type="EnsemblPlants" id="ONIVA10G15820.1">
    <property type="protein sequence ID" value="ONIVA10G15820.1"/>
    <property type="gene ID" value="ONIVA10G15820"/>
</dbReference>
<reference evidence="1" key="2">
    <citation type="submission" date="2018-04" db="EMBL/GenBank/DDBJ databases">
        <title>OnivRS2 (Oryza nivara Reference Sequence Version 2).</title>
        <authorList>
            <person name="Zhang J."/>
            <person name="Kudrna D."/>
            <person name="Lee S."/>
            <person name="Talag J."/>
            <person name="Rajasekar S."/>
            <person name="Welchert J."/>
            <person name="Hsing Y.-I."/>
            <person name="Wing R.A."/>
        </authorList>
    </citation>
    <scope>NUCLEOTIDE SEQUENCE [LARGE SCALE GENOMIC DNA]</scope>
</reference>
<dbReference type="OMA" id="RPCCAIV"/>